<keyword evidence="3" id="KW-0812">Transmembrane</keyword>
<dbReference type="Gene3D" id="2.102.10.10">
    <property type="entry name" value="Rieske [2Fe-2S] iron-sulphur domain"/>
    <property type="match status" value="1"/>
</dbReference>
<dbReference type="CDD" id="cd03470">
    <property type="entry name" value="Rieske_cytochrome_bc1"/>
    <property type="match status" value="1"/>
</dbReference>
<dbReference type="Gene3D" id="1.20.5.270">
    <property type="entry name" value="Ubiquinol cytochrome reductase, transmembrane domain"/>
    <property type="match status" value="1"/>
</dbReference>
<dbReference type="InterPro" id="IPR006317">
    <property type="entry name" value="Ubiquinol_cyt_c_Rdtase_Fe-S-su"/>
</dbReference>
<comment type="similarity">
    <text evidence="2">Belongs to the Rieske iron-sulfur protein family.</text>
</comment>
<dbReference type="GO" id="GO:0008121">
    <property type="term" value="F:quinol-cytochrome-c reductase activity"/>
    <property type="evidence" value="ECO:0007669"/>
    <property type="project" value="InterPro"/>
</dbReference>
<evidence type="ECO:0000313" key="15">
    <source>
        <dbReference type="Proteomes" id="UP000678499"/>
    </source>
</evidence>
<evidence type="ECO:0000313" key="14">
    <source>
        <dbReference type="EMBL" id="CAD7278353.1"/>
    </source>
</evidence>
<evidence type="ECO:0000259" key="13">
    <source>
        <dbReference type="PROSITE" id="PS51296"/>
    </source>
</evidence>
<dbReference type="Proteomes" id="UP000678499">
    <property type="component" value="Unassembled WGS sequence"/>
</dbReference>
<evidence type="ECO:0000256" key="10">
    <source>
        <dbReference type="ARBA" id="ARBA00023157"/>
    </source>
</evidence>
<dbReference type="Pfam" id="PF02921">
    <property type="entry name" value="UCR_TM"/>
    <property type="match status" value="1"/>
</dbReference>
<dbReference type="SUPFAM" id="SSF50022">
    <property type="entry name" value="ISP domain"/>
    <property type="match status" value="1"/>
</dbReference>
<feature type="region of interest" description="Disordered" evidence="12">
    <location>
        <begin position="486"/>
        <end position="514"/>
    </location>
</feature>
<dbReference type="GO" id="GO:0046872">
    <property type="term" value="F:metal ion binding"/>
    <property type="evidence" value="ECO:0007669"/>
    <property type="project" value="UniProtKB-KW"/>
</dbReference>
<comment type="subcellular location">
    <subcellularLocation>
        <location evidence="1">Membrane</location>
        <topology evidence="1">Single-pass membrane protein</topology>
    </subcellularLocation>
</comment>
<dbReference type="InterPro" id="IPR014349">
    <property type="entry name" value="Rieske_Fe-S_prot"/>
</dbReference>
<keyword evidence="7" id="KW-0408">Iron</keyword>
<sequence length="543" mass="59777">MSARLCHTTGVARGFALHRAVSHSVPGPSESVKIPVPSREFMKVPAPVAGLNSTVLNTRKLGGQVRVSAGICAPSQVRLAHTDIQWLSLLRRKFQVPDFSAYRRDSVKSPTAKSEESEDGRKAFNYLLTSTLAVSGAYAGKGIATTFISSMSASADVMALAKIEISLSDVPEGKNVTFKWRGKPLFVRHRTQQEIDRERAVDVATLRDPQADEDRVKDPAWLVCLGVCTHLGCVPIANAGEFGGYYCPCHGSHYDGAGRIRKGPAPLNLEVPEHVFEGDKLVVDLNEEPRKAGREFGAMIKTEHFGNQGQSLTGDIISNKSDIKPLMSVRPVLPAVRPFFAYSIHARPVAPPLLAFPRNSLCLPPEPRRSPFGFQPLMSQNLVHGSMGFPCPTNSFVTDVKYRRQKNKSMGDKANRLKSHQTRSSTKSCPDSEKPWVNAAIIVEIMLKHKLQQTARRNRGVKDWNAYREQRNKVTAMLRAAKLEYMSETKNNREDNQPKKVEKDDAEISSGPLDSECNMTSGAVAFKAVDICIGDCVPGETME</sequence>
<evidence type="ECO:0000256" key="4">
    <source>
        <dbReference type="ARBA" id="ARBA00022714"/>
    </source>
</evidence>
<dbReference type="Pfam" id="PF00355">
    <property type="entry name" value="Rieske"/>
    <property type="match status" value="1"/>
</dbReference>
<keyword evidence="8" id="KW-0411">Iron-sulfur</keyword>
<keyword evidence="6" id="KW-1133">Transmembrane helix</keyword>
<organism evidence="14">
    <name type="scientific">Notodromas monacha</name>
    <dbReference type="NCBI Taxonomy" id="399045"/>
    <lineage>
        <taxon>Eukaryota</taxon>
        <taxon>Metazoa</taxon>
        <taxon>Ecdysozoa</taxon>
        <taxon>Arthropoda</taxon>
        <taxon>Crustacea</taxon>
        <taxon>Oligostraca</taxon>
        <taxon>Ostracoda</taxon>
        <taxon>Podocopa</taxon>
        <taxon>Podocopida</taxon>
        <taxon>Cypridocopina</taxon>
        <taxon>Cypridoidea</taxon>
        <taxon>Cyprididae</taxon>
        <taxon>Notodromas</taxon>
    </lineage>
</organism>
<dbReference type="InterPro" id="IPR037008">
    <property type="entry name" value="bc1_Rieske_TM_sf"/>
</dbReference>
<keyword evidence="10" id="KW-1015">Disulfide bond</keyword>
<dbReference type="InterPro" id="IPR036922">
    <property type="entry name" value="Rieske_2Fe-2S_sf"/>
</dbReference>
<keyword evidence="5" id="KW-0479">Metal-binding</keyword>
<dbReference type="AlphaFoldDB" id="A0A7R9GF56"/>
<dbReference type="EMBL" id="OA883242">
    <property type="protein sequence ID" value="CAD7278353.1"/>
    <property type="molecule type" value="Genomic_DNA"/>
</dbReference>
<feature type="domain" description="Rieske" evidence="13">
    <location>
        <begin position="192"/>
        <end position="283"/>
    </location>
</feature>
<dbReference type="InterPro" id="IPR005805">
    <property type="entry name" value="Rieske_Fe-S_prot_C"/>
</dbReference>
<evidence type="ECO:0000256" key="3">
    <source>
        <dbReference type="ARBA" id="ARBA00022692"/>
    </source>
</evidence>
<evidence type="ECO:0000256" key="2">
    <source>
        <dbReference type="ARBA" id="ARBA00010651"/>
    </source>
</evidence>
<dbReference type="PRINTS" id="PR00162">
    <property type="entry name" value="RIESKE"/>
</dbReference>
<protein>
    <recommendedName>
        <fullName evidence="13">Rieske domain-containing protein</fullName>
    </recommendedName>
</protein>
<name>A0A7R9GF56_9CRUS</name>
<keyword evidence="9" id="KW-0472">Membrane</keyword>
<dbReference type="FunFam" id="2.102.10.10:FF:000001">
    <property type="entry name" value="Cytochrome b-c1 complex subunit Rieske, mitochondrial"/>
    <property type="match status" value="1"/>
</dbReference>
<evidence type="ECO:0000256" key="12">
    <source>
        <dbReference type="SAM" id="MobiDB-lite"/>
    </source>
</evidence>
<dbReference type="GO" id="GO:0016020">
    <property type="term" value="C:membrane"/>
    <property type="evidence" value="ECO:0007669"/>
    <property type="project" value="UniProtKB-SubCell"/>
</dbReference>
<evidence type="ECO:0000256" key="1">
    <source>
        <dbReference type="ARBA" id="ARBA00004167"/>
    </source>
</evidence>
<dbReference type="EMBL" id="CAJPEX010001205">
    <property type="protein sequence ID" value="CAG0918505.1"/>
    <property type="molecule type" value="Genomic_DNA"/>
</dbReference>
<dbReference type="OrthoDB" id="1637982at2759"/>
<feature type="compositionally biased region" description="Basic and acidic residues" evidence="12">
    <location>
        <begin position="486"/>
        <end position="503"/>
    </location>
</feature>
<keyword evidence="15" id="KW-1185">Reference proteome</keyword>
<comment type="cofactor">
    <cofactor evidence="11">
        <name>[2Fe-2S] cluster</name>
        <dbReference type="ChEBI" id="CHEBI:190135"/>
    </cofactor>
</comment>
<evidence type="ECO:0000256" key="7">
    <source>
        <dbReference type="ARBA" id="ARBA00023004"/>
    </source>
</evidence>
<dbReference type="InterPro" id="IPR017941">
    <property type="entry name" value="Rieske_2Fe-2S"/>
</dbReference>
<dbReference type="SUPFAM" id="SSF81502">
    <property type="entry name" value="ISP transmembrane anchor"/>
    <property type="match status" value="1"/>
</dbReference>
<evidence type="ECO:0000256" key="9">
    <source>
        <dbReference type="ARBA" id="ARBA00023136"/>
    </source>
</evidence>
<reference evidence="14" key="1">
    <citation type="submission" date="2020-11" db="EMBL/GenBank/DDBJ databases">
        <authorList>
            <person name="Tran Van P."/>
        </authorList>
    </citation>
    <scope>NUCLEOTIDE SEQUENCE</scope>
</reference>
<dbReference type="PROSITE" id="PS51296">
    <property type="entry name" value="RIESKE"/>
    <property type="match status" value="1"/>
</dbReference>
<dbReference type="GO" id="GO:0051537">
    <property type="term" value="F:2 iron, 2 sulfur cluster binding"/>
    <property type="evidence" value="ECO:0007669"/>
    <property type="project" value="UniProtKB-KW"/>
</dbReference>
<evidence type="ECO:0000256" key="6">
    <source>
        <dbReference type="ARBA" id="ARBA00022989"/>
    </source>
</evidence>
<accession>A0A7R9GF56</accession>
<evidence type="ECO:0000256" key="8">
    <source>
        <dbReference type="ARBA" id="ARBA00023014"/>
    </source>
</evidence>
<feature type="region of interest" description="Disordered" evidence="12">
    <location>
        <begin position="407"/>
        <end position="432"/>
    </location>
</feature>
<gene>
    <name evidence="14" type="ORF">NMOB1V02_LOCUS6061</name>
</gene>
<evidence type="ECO:0000256" key="5">
    <source>
        <dbReference type="ARBA" id="ARBA00022723"/>
    </source>
</evidence>
<proteinExistence type="inferred from homology"/>
<dbReference type="NCBIfam" id="TIGR01416">
    <property type="entry name" value="Rieske_proteo"/>
    <property type="match status" value="1"/>
</dbReference>
<dbReference type="PANTHER" id="PTHR10134">
    <property type="entry name" value="CYTOCHROME B-C1 COMPLEX SUBUNIT RIESKE, MITOCHONDRIAL"/>
    <property type="match status" value="1"/>
</dbReference>
<dbReference type="InterPro" id="IPR004192">
    <property type="entry name" value="Rieske_TM"/>
</dbReference>
<keyword evidence="4" id="KW-0001">2Fe-2S</keyword>
<evidence type="ECO:0000256" key="11">
    <source>
        <dbReference type="ARBA" id="ARBA00034078"/>
    </source>
</evidence>